<evidence type="ECO:0000313" key="1">
    <source>
        <dbReference type="EMBL" id="MRX47102.1"/>
    </source>
</evidence>
<comment type="caution">
    <text evidence="1">The sequence shown here is derived from an EMBL/GenBank/DDBJ whole genome shotgun (WGS) entry which is preliminary data.</text>
</comment>
<gene>
    <name evidence="1" type="ORF">GJJ64_07895</name>
</gene>
<name>A0A7K0FMQ6_9SPHI</name>
<dbReference type="AlphaFoldDB" id="A0A7K0FMQ6"/>
<protein>
    <submittedName>
        <fullName evidence="1">Uncharacterized protein</fullName>
    </submittedName>
</protein>
<proteinExistence type="predicted"/>
<dbReference type="RefSeq" id="WP_154287250.1">
    <property type="nucleotide sequence ID" value="NZ_WKJI01000002.1"/>
</dbReference>
<sequence length="214" mass="23716">MNKLLIFLLFMVTLSAGCREEEPPLKEDLYPEEPLSTPSSSAINVFHQNIPFYQMFVYRYNEDTKLWSNRIGGHFSIISTQDPNYLGFANPYVANSGVTFLDMHRLYGTQIGSTNAVTAKINVDKVLGFFPDFEGAKTGIVRVVPQDITISKSPNSTFEPGVPTFKIGISGQGTYDERTAIIDLEVIFNETSIGGPAAVKRIYKMSTTALTLNP</sequence>
<dbReference type="Proteomes" id="UP000462931">
    <property type="component" value="Unassembled WGS sequence"/>
</dbReference>
<reference evidence="1 2" key="1">
    <citation type="submission" date="2019-11" db="EMBL/GenBank/DDBJ databases">
        <authorList>
            <person name="Cheng Q."/>
            <person name="Yang Z."/>
        </authorList>
    </citation>
    <scope>NUCLEOTIDE SEQUENCE [LARGE SCALE GENOMIC DNA]</scope>
    <source>
        <strain evidence="1 2">HX-22-1</strain>
    </source>
</reference>
<accession>A0A7K0FMQ6</accession>
<organism evidence="1 2">
    <name type="scientific">Pedobacter puniceum</name>
    <dbReference type="NCBI Taxonomy" id="2666136"/>
    <lineage>
        <taxon>Bacteria</taxon>
        <taxon>Pseudomonadati</taxon>
        <taxon>Bacteroidota</taxon>
        <taxon>Sphingobacteriia</taxon>
        <taxon>Sphingobacteriales</taxon>
        <taxon>Sphingobacteriaceae</taxon>
        <taxon>Pedobacter</taxon>
    </lineage>
</organism>
<dbReference type="EMBL" id="WKJI01000002">
    <property type="protein sequence ID" value="MRX47102.1"/>
    <property type="molecule type" value="Genomic_DNA"/>
</dbReference>
<dbReference type="PROSITE" id="PS51257">
    <property type="entry name" value="PROKAR_LIPOPROTEIN"/>
    <property type="match status" value="1"/>
</dbReference>
<keyword evidence="2" id="KW-1185">Reference proteome</keyword>
<evidence type="ECO:0000313" key="2">
    <source>
        <dbReference type="Proteomes" id="UP000462931"/>
    </source>
</evidence>